<feature type="transmembrane region" description="Helical" evidence="8">
    <location>
        <begin position="942"/>
        <end position="964"/>
    </location>
</feature>
<feature type="transmembrane region" description="Helical" evidence="8">
    <location>
        <begin position="694"/>
        <end position="714"/>
    </location>
</feature>
<evidence type="ECO:0000256" key="3">
    <source>
        <dbReference type="ARBA" id="ARBA00022692"/>
    </source>
</evidence>
<feature type="compositionally biased region" description="Polar residues" evidence="7">
    <location>
        <begin position="455"/>
        <end position="465"/>
    </location>
</feature>
<keyword evidence="4 8" id="KW-1133">Transmembrane helix</keyword>
<feature type="transmembrane region" description="Helical" evidence="8">
    <location>
        <begin position="874"/>
        <end position="894"/>
    </location>
</feature>
<comment type="subcellular location">
    <subcellularLocation>
        <location evidence="1">Membrane</location>
        <topology evidence="1">Multi-pass membrane protein</topology>
    </subcellularLocation>
</comment>
<feature type="transmembrane region" description="Helical" evidence="8">
    <location>
        <begin position="771"/>
        <end position="792"/>
    </location>
</feature>
<dbReference type="InterPro" id="IPR002110">
    <property type="entry name" value="Ankyrin_rpt"/>
</dbReference>
<dbReference type="PROSITE" id="PS50297">
    <property type="entry name" value="ANK_REP_REGION"/>
    <property type="match status" value="2"/>
</dbReference>
<name>A0AAW0EBW9_9AGAR</name>
<keyword evidence="10" id="KW-1185">Reference proteome</keyword>
<dbReference type="GO" id="GO:0008506">
    <property type="term" value="F:sucrose:proton symporter activity"/>
    <property type="evidence" value="ECO:0007669"/>
    <property type="project" value="TreeGrafter"/>
</dbReference>
<evidence type="ECO:0000256" key="8">
    <source>
        <dbReference type="SAM" id="Phobius"/>
    </source>
</evidence>
<dbReference type="SMART" id="SM00248">
    <property type="entry name" value="ANK"/>
    <property type="match status" value="3"/>
</dbReference>
<feature type="transmembrane region" description="Helical" evidence="8">
    <location>
        <begin position="647"/>
        <end position="674"/>
    </location>
</feature>
<feature type="transmembrane region" description="Helical" evidence="8">
    <location>
        <begin position="747"/>
        <end position="765"/>
    </location>
</feature>
<keyword evidence="5 8" id="KW-0472">Membrane</keyword>
<feature type="compositionally biased region" description="Low complexity" evidence="7">
    <location>
        <begin position="287"/>
        <end position="299"/>
    </location>
</feature>
<dbReference type="PANTHER" id="PTHR19432:SF35">
    <property type="entry name" value="SOLUTE CARRIER FAMILY 45 MEMBER 3 ISOFORM X1"/>
    <property type="match status" value="1"/>
</dbReference>
<feature type="repeat" description="ANK" evidence="6">
    <location>
        <begin position="134"/>
        <end position="166"/>
    </location>
</feature>
<feature type="transmembrane region" description="Helical" evidence="8">
    <location>
        <begin position="834"/>
        <end position="854"/>
    </location>
</feature>
<dbReference type="Gene3D" id="1.25.40.20">
    <property type="entry name" value="Ankyrin repeat-containing domain"/>
    <property type="match status" value="1"/>
</dbReference>
<dbReference type="Pfam" id="PF12796">
    <property type="entry name" value="Ank_2"/>
    <property type="match status" value="1"/>
</dbReference>
<keyword evidence="3 8" id="KW-0812">Transmembrane</keyword>
<accession>A0AAW0EBW9</accession>
<evidence type="ECO:0000313" key="10">
    <source>
        <dbReference type="Proteomes" id="UP001362999"/>
    </source>
</evidence>
<feature type="compositionally biased region" description="Polar residues" evidence="7">
    <location>
        <begin position="405"/>
        <end position="415"/>
    </location>
</feature>
<feature type="transmembrane region" description="Helical" evidence="8">
    <location>
        <begin position="1111"/>
        <end position="1129"/>
    </location>
</feature>
<feature type="compositionally biased region" description="Low complexity" evidence="7">
    <location>
        <begin position="429"/>
        <end position="448"/>
    </location>
</feature>
<reference evidence="9 10" key="1">
    <citation type="journal article" date="2024" name="J Genomics">
        <title>Draft genome sequencing and assembly of Favolaschia claudopus CIRM-BRFM 2984 isolated from oak limbs.</title>
        <authorList>
            <person name="Navarro D."/>
            <person name="Drula E."/>
            <person name="Chaduli D."/>
            <person name="Cazenave R."/>
            <person name="Ahrendt S."/>
            <person name="Wang J."/>
            <person name="Lipzen A."/>
            <person name="Daum C."/>
            <person name="Barry K."/>
            <person name="Grigoriev I.V."/>
            <person name="Favel A."/>
            <person name="Rosso M.N."/>
            <person name="Martin F."/>
        </authorList>
    </citation>
    <scope>NUCLEOTIDE SEQUENCE [LARGE SCALE GENOMIC DNA]</scope>
    <source>
        <strain evidence="9 10">CIRM-BRFM 2984</strain>
    </source>
</reference>
<feature type="repeat" description="ANK" evidence="6">
    <location>
        <begin position="101"/>
        <end position="133"/>
    </location>
</feature>
<feature type="compositionally biased region" description="Low complexity" evidence="7">
    <location>
        <begin position="336"/>
        <end position="349"/>
    </location>
</feature>
<feature type="compositionally biased region" description="Low complexity" evidence="7">
    <location>
        <begin position="239"/>
        <end position="279"/>
    </location>
</feature>
<keyword evidence="6" id="KW-0040">ANK repeat</keyword>
<sequence length="1157" mass="127309">MAEKDATVRLRRAVKENNLFIVKRLIQRTDMRNPDPAPRRYTSLAWAAVLGHEETFEFLMSAAHDDSELSKARNLSEYPVLRMARMYHDRYPEILDWSNVHGKTALHIAALKGHEELVRMLCDFGADVDLSDNKGNTPLHYASSWGHITIVQLLIERGCQHAAKNNEGFTPLDYAYSFSTKDTLQDTVRLQYENNKKTRRNVFQQAANRANEWGGLNSLPPPVPSKAKDYRQSPNRMRSGSGTSGTTTTSDSGEAGSSGLAPAHRSQSSSSSPSTAPNSFLAPHGQSSSNGAFSASSPSMARGPSPFNGPPTSSISPVATRMRERDADAREKYLNRTRSGSQGTSSSTTDNKSQNGSFYSSSGQASVNGDDTLSRLAASGSMTPRRLRPSASAAQLRTTPEPLNIITTLPSTSSSAEHRTRAGTNPTASRPTLPPLSRSSSISNSPRPRIFEESGNFTGPSSQYAQFPEPPLLAPDDSSTPTAGRRLAFHLLSKPLPSTDPPNSHRRAPVRTRTHIRMLPVVGPARTRTSEDPTTQVPWPIRPKHASSTSAEDGHEAESDAAENNIEEVAKKVMAPTKRRLTTWDLITLSISMAGAQIAWTVELGEIGISEQVTSLVWLAGPISGLIAQPVIGAISDSSTSKYRRRYWIVLSTVALVVSTLILAFCQEIAAFLVDLFAVGAGDWDEKRKSWAKNAAIAFAVFAFYVLDFALNALQASLRNLLLDIAPASQLNSGNAWHGRMTNAGNIIGFGFGFLPLARLPLIRLLGGDQFRKFCIICIVILVATVWITCYCHEEQERPASLMNRSKAGEVLHNIRQAIINLPRPIRRVCYVQLFAFMGWFPFLFYATTYMGQIMAQEMDREPDPELATRTGEFAMLIYSIVAVVSGIILPHLANRDRRLMAHHGDDDEDAELTRIRNTVREWKVEAARKGRPLRLPVMPFLLRNIWTGALLLFSVLTMSTFFITTVRQATVFIALIGICWSVAMWAPFAIIMELLKDLSAPSTSTAIRPAHTRTVSVPVSTRRGSRRDEHQPLLRRRSYDAFDPNAEEVSPAARTAGGTVLGVHNLAIVAPQLIVRTLFVTLCILIFRIVDGELDTDPTNPNTYYGKNGVAWVLRFGGAATLVAALLCRRVSPTPTERAMRRRLGEMMVLREDSSP</sequence>
<dbReference type="EMBL" id="JAWWNJ010000002">
    <property type="protein sequence ID" value="KAK7061845.1"/>
    <property type="molecule type" value="Genomic_DNA"/>
</dbReference>
<feature type="region of interest" description="Disordered" evidence="7">
    <location>
        <begin position="208"/>
        <end position="562"/>
    </location>
</feature>
<dbReference type="InterPro" id="IPR036770">
    <property type="entry name" value="Ankyrin_rpt-contain_sf"/>
</dbReference>
<gene>
    <name evidence="9" type="ORF">R3P38DRAFT_3302968</name>
</gene>
<evidence type="ECO:0000256" key="6">
    <source>
        <dbReference type="PROSITE-ProRule" id="PRU00023"/>
    </source>
</evidence>
<feature type="transmembrane region" description="Helical" evidence="8">
    <location>
        <begin position="1074"/>
        <end position="1091"/>
    </location>
</feature>
<dbReference type="Proteomes" id="UP001362999">
    <property type="component" value="Unassembled WGS sequence"/>
</dbReference>
<dbReference type="GO" id="GO:0005886">
    <property type="term" value="C:plasma membrane"/>
    <property type="evidence" value="ECO:0007669"/>
    <property type="project" value="TreeGrafter"/>
</dbReference>
<dbReference type="PRINTS" id="PR01415">
    <property type="entry name" value="ANKYRIN"/>
</dbReference>
<evidence type="ECO:0000313" key="9">
    <source>
        <dbReference type="EMBL" id="KAK7061845.1"/>
    </source>
</evidence>
<evidence type="ECO:0000256" key="7">
    <source>
        <dbReference type="SAM" id="MobiDB-lite"/>
    </source>
</evidence>
<feature type="transmembrane region" description="Helical" evidence="8">
    <location>
        <begin position="616"/>
        <end position="635"/>
    </location>
</feature>
<feature type="compositionally biased region" description="Basic and acidic residues" evidence="7">
    <location>
        <begin position="321"/>
        <end position="334"/>
    </location>
</feature>
<feature type="transmembrane region" description="Helical" evidence="8">
    <location>
        <begin position="970"/>
        <end position="992"/>
    </location>
</feature>
<evidence type="ECO:0000256" key="2">
    <source>
        <dbReference type="ARBA" id="ARBA00022448"/>
    </source>
</evidence>
<dbReference type="PANTHER" id="PTHR19432">
    <property type="entry name" value="SUGAR TRANSPORTER"/>
    <property type="match status" value="1"/>
</dbReference>
<evidence type="ECO:0008006" key="11">
    <source>
        <dbReference type="Google" id="ProtNLM"/>
    </source>
</evidence>
<comment type="caution">
    <text evidence="9">The sequence shown here is derived from an EMBL/GenBank/DDBJ whole genome shotgun (WGS) entry which is preliminary data.</text>
</comment>
<feature type="compositionally biased region" description="Polar residues" evidence="7">
    <location>
        <begin position="350"/>
        <end position="371"/>
    </location>
</feature>
<dbReference type="InterPro" id="IPR036259">
    <property type="entry name" value="MFS_trans_sf"/>
</dbReference>
<dbReference type="Gene3D" id="1.20.1250.20">
    <property type="entry name" value="MFS general substrate transporter like domains"/>
    <property type="match status" value="1"/>
</dbReference>
<evidence type="ECO:0000256" key="5">
    <source>
        <dbReference type="ARBA" id="ARBA00023136"/>
    </source>
</evidence>
<dbReference type="PROSITE" id="PS50088">
    <property type="entry name" value="ANK_REPEAT"/>
    <property type="match status" value="2"/>
</dbReference>
<evidence type="ECO:0000256" key="1">
    <source>
        <dbReference type="ARBA" id="ARBA00004141"/>
    </source>
</evidence>
<keyword evidence="2" id="KW-0813">Transport</keyword>
<dbReference type="SUPFAM" id="SSF103473">
    <property type="entry name" value="MFS general substrate transporter"/>
    <property type="match status" value="1"/>
</dbReference>
<evidence type="ECO:0000256" key="4">
    <source>
        <dbReference type="ARBA" id="ARBA00022989"/>
    </source>
</evidence>
<organism evidence="9 10">
    <name type="scientific">Favolaschia claudopus</name>
    <dbReference type="NCBI Taxonomy" id="2862362"/>
    <lineage>
        <taxon>Eukaryota</taxon>
        <taxon>Fungi</taxon>
        <taxon>Dikarya</taxon>
        <taxon>Basidiomycota</taxon>
        <taxon>Agaricomycotina</taxon>
        <taxon>Agaricomycetes</taxon>
        <taxon>Agaricomycetidae</taxon>
        <taxon>Agaricales</taxon>
        <taxon>Marasmiineae</taxon>
        <taxon>Mycenaceae</taxon>
        <taxon>Favolaschia</taxon>
    </lineage>
</organism>
<dbReference type="AlphaFoldDB" id="A0AAW0EBW9"/>
<feature type="compositionally biased region" description="Basic residues" evidence="7">
    <location>
        <begin position="504"/>
        <end position="516"/>
    </location>
</feature>
<protein>
    <recommendedName>
        <fullName evidence="11">MFS general substrate transporter</fullName>
    </recommendedName>
</protein>
<proteinExistence type="predicted"/>
<dbReference type="SUPFAM" id="SSF48403">
    <property type="entry name" value="Ankyrin repeat"/>
    <property type="match status" value="1"/>
</dbReference>